<accession>A0ABW6NWL5</accession>
<dbReference type="Pfam" id="PF14087">
    <property type="entry name" value="DUF4267"/>
    <property type="match status" value="1"/>
</dbReference>
<evidence type="ECO:0000313" key="3">
    <source>
        <dbReference type="Proteomes" id="UP001601442"/>
    </source>
</evidence>
<evidence type="ECO:0000256" key="1">
    <source>
        <dbReference type="SAM" id="Phobius"/>
    </source>
</evidence>
<keyword evidence="1" id="KW-1133">Transmembrane helix</keyword>
<feature type="transmembrane region" description="Helical" evidence="1">
    <location>
        <begin position="7"/>
        <end position="27"/>
    </location>
</feature>
<feature type="transmembrane region" description="Helical" evidence="1">
    <location>
        <begin position="47"/>
        <end position="67"/>
    </location>
</feature>
<proteinExistence type="predicted"/>
<feature type="transmembrane region" description="Helical" evidence="1">
    <location>
        <begin position="74"/>
        <end position="95"/>
    </location>
</feature>
<keyword evidence="1" id="KW-0472">Membrane</keyword>
<evidence type="ECO:0000313" key="2">
    <source>
        <dbReference type="EMBL" id="MFF0495566.1"/>
    </source>
</evidence>
<reference evidence="2 3" key="1">
    <citation type="submission" date="2024-10" db="EMBL/GenBank/DDBJ databases">
        <title>The Natural Products Discovery Center: Release of the First 8490 Sequenced Strains for Exploring Actinobacteria Biosynthetic Diversity.</title>
        <authorList>
            <person name="Kalkreuter E."/>
            <person name="Kautsar S.A."/>
            <person name="Yang D."/>
            <person name="Bader C.D."/>
            <person name="Teijaro C.N."/>
            <person name="Fluegel L."/>
            <person name="Davis C.M."/>
            <person name="Simpson J.R."/>
            <person name="Lauterbach L."/>
            <person name="Steele A.D."/>
            <person name="Gui C."/>
            <person name="Meng S."/>
            <person name="Li G."/>
            <person name="Viehrig K."/>
            <person name="Ye F."/>
            <person name="Su P."/>
            <person name="Kiefer A.F."/>
            <person name="Nichols A."/>
            <person name="Cepeda A.J."/>
            <person name="Yan W."/>
            <person name="Fan B."/>
            <person name="Jiang Y."/>
            <person name="Adhikari A."/>
            <person name="Zheng C.-J."/>
            <person name="Schuster L."/>
            <person name="Cowan T.M."/>
            <person name="Smanski M.J."/>
            <person name="Chevrette M.G."/>
            <person name="De Carvalho L.P.S."/>
            <person name="Shen B."/>
        </authorList>
    </citation>
    <scope>NUCLEOTIDE SEQUENCE [LARGE SCALE GENOMIC DNA]</scope>
    <source>
        <strain evidence="2 3">NPDC004119</strain>
    </source>
</reference>
<sequence length="147" mass="15067">MTRTRLATALVLIGVAFILYIGLGYVLTPNSMAPGFGLPAWPQGESAAFMTLKGVRDISSGVVLLALLLTRQRFALGVAMLATAVTPVGDMLTVLNNHGSVTTALSVHGLTAALVAATGVLLIRERSAATKTSRNAVAAVPATAVPQ</sequence>
<gene>
    <name evidence="2" type="ORF">ACFYU5_04095</name>
</gene>
<keyword evidence="3" id="KW-1185">Reference proteome</keyword>
<name>A0ABW6NWL5_9NOCA</name>
<protein>
    <submittedName>
        <fullName evidence="2">DUF4267 domain-containing protein</fullName>
    </submittedName>
</protein>
<comment type="caution">
    <text evidence="2">The sequence shown here is derived from an EMBL/GenBank/DDBJ whole genome shotgun (WGS) entry which is preliminary data.</text>
</comment>
<dbReference type="EMBL" id="JBIAMT010000001">
    <property type="protein sequence ID" value="MFF0495566.1"/>
    <property type="molecule type" value="Genomic_DNA"/>
</dbReference>
<keyword evidence="1" id="KW-0812">Transmembrane</keyword>
<dbReference type="RefSeq" id="WP_387389725.1">
    <property type="nucleotide sequence ID" value="NZ_JBIAMT010000001.1"/>
</dbReference>
<dbReference type="InterPro" id="IPR025363">
    <property type="entry name" value="DUF4267"/>
</dbReference>
<feature type="transmembrane region" description="Helical" evidence="1">
    <location>
        <begin position="101"/>
        <end position="123"/>
    </location>
</feature>
<dbReference type="Proteomes" id="UP001601442">
    <property type="component" value="Unassembled WGS sequence"/>
</dbReference>
<organism evidence="2 3">
    <name type="scientific">Nocardia aobensis</name>
    <dbReference type="NCBI Taxonomy" id="257277"/>
    <lineage>
        <taxon>Bacteria</taxon>
        <taxon>Bacillati</taxon>
        <taxon>Actinomycetota</taxon>
        <taxon>Actinomycetes</taxon>
        <taxon>Mycobacteriales</taxon>
        <taxon>Nocardiaceae</taxon>
        <taxon>Nocardia</taxon>
    </lineage>
</organism>